<protein>
    <submittedName>
        <fullName evidence="1">Uncharacterized protein</fullName>
    </submittedName>
</protein>
<gene>
    <name evidence="1" type="ORF">BHM03_00007558</name>
</gene>
<proteinExistence type="predicted"/>
<organism evidence="1">
    <name type="scientific">Ensete ventricosum</name>
    <name type="common">Abyssinian banana</name>
    <name type="synonym">Musa ensete</name>
    <dbReference type="NCBI Taxonomy" id="4639"/>
    <lineage>
        <taxon>Eukaryota</taxon>
        <taxon>Viridiplantae</taxon>
        <taxon>Streptophyta</taxon>
        <taxon>Embryophyta</taxon>
        <taxon>Tracheophyta</taxon>
        <taxon>Spermatophyta</taxon>
        <taxon>Magnoliopsida</taxon>
        <taxon>Liliopsida</taxon>
        <taxon>Zingiberales</taxon>
        <taxon>Musaceae</taxon>
        <taxon>Ensete</taxon>
    </lineage>
</organism>
<reference evidence="1" key="1">
    <citation type="journal article" date="2018" name="Data Brief">
        <title>Genome sequence data from 17 accessions of Ensete ventricosum, a staple food crop for millions in Ethiopia.</title>
        <authorList>
            <person name="Yemataw Z."/>
            <person name="Muzemil S."/>
            <person name="Ambachew D."/>
            <person name="Tripathi L."/>
            <person name="Tesfaye K."/>
            <person name="Chala A."/>
            <person name="Farbos A."/>
            <person name="O'Neill P."/>
            <person name="Moore K."/>
            <person name="Grant M."/>
            <person name="Studholme D.J."/>
        </authorList>
    </citation>
    <scope>NUCLEOTIDE SEQUENCE [LARGE SCALE GENOMIC DNA]</scope>
    <source>
        <tissue evidence="1">Leaf</tissue>
    </source>
</reference>
<dbReference type="EMBL" id="KV875586">
    <property type="protein sequence ID" value="RZR71801.1"/>
    <property type="molecule type" value="Genomic_DNA"/>
</dbReference>
<dbReference type="Proteomes" id="UP000290560">
    <property type="component" value="Unassembled WGS sequence"/>
</dbReference>
<dbReference type="AlphaFoldDB" id="A0A445MC18"/>
<name>A0A445MC18_ENSVE</name>
<sequence length="71" mass="8256">METSVVLVHKLQLWPEVARRVLNLVDNYPHLRVTHGRKVIAELCVEGQKPWVMKFLKSLVKWKEDNAIPAP</sequence>
<evidence type="ECO:0000313" key="1">
    <source>
        <dbReference type="EMBL" id="RZR71801.1"/>
    </source>
</evidence>
<accession>A0A445MC18</accession>